<reference evidence="1 2" key="1">
    <citation type="submission" date="2019-03" db="EMBL/GenBank/DDBJ databases">
        <title>Genomic Encyclopedia of Type Strains, Phase IV (KMG-IV): sequencing the most valuable type-strain genomes for metagenomic binning, comparative biology and taxonomic classification.</title>
        <authorList>
            <person name="Goeker M."/>
        </authorList>
    </citation>
    <scope>NUCLEOTIDE SEQUENCE [LARGE SCALE GENOMIC DNA]</scope>
    <source>
        <strain evidence="1 2">DSM 18792</strain>
    </source>
</reference>
<evidence type="ECO:0000313" key="2">
    <source>
        <dbReference type="Proteomes" id="UP000295455"/>
    </source>
</evidence>
<proteinExistence type="predicted"/>
<accession>A0A4V2QDF4</accession>
<keyword evidence="2" id="KW-1185">Reference proteome</keyword>
<evidence type="ECO:0000313" key="1">
    <source>
        <dbReference type="EMBL" id="TCL63867.1"/>
    </source>
</evidence>
<dbReference type="Proteomes" id="UP000295455">
    <property type="component" value="Unassembled WGS sequence"/>
</dbReference>
<name>A0A4V2QDF4_9FLAO</name>
<dbReference type="AlphaFoldDB" id="A0A4V2QDF4"/>
<dbReference type="OrthoDB" id="711499at2"/>
<protein>
    <submittedName>
        <fullName evidence="1">Uncharacterized protein</fullName>
    </submittedName>
</protein>
<gene>
    <name evidence="1" type="ORF">EV196_10863</name>
</gene>
<comment type="caution">
    <text evidence="1">The sequence shown here is derived from an EMBL/GenBank/DDBJ whole genome shotgun (WGS) entry which is preliminary data.</text>
</comment>
<dbReference type="EMBL" id="SLUP01000008">
    <property type="protein sequence ID" value="TCL63867.1"/>
    <property type="molecule type" value="Genomic_DNA"/>
</dbReference>
<dbReference type="RefSeq" id="WP_132218706.1">
    <property type="nucleotide sequence ID" value="NZ_OX156936.1"/>
</dbReference>
<organism evidence="1 2">
    <name type="scientific">Mariniflexile fucanivorans</name>
    <dbReference type="NCBI Taxonomy" id="264023"/>
    <lineage>
        <taxon>Bacteria</taxon>
        <taxon>Pseudomonadati</taxon>
        <taxon>Bacteroidota</taxon>
        <taxon>Flavobacteriia</taxon>
        <taxon>Flavobacteriales</taxon>
        <taxon>Flavobacteriaceae</taxon>
        <taxon>Mariniflexile</taxon>
    </lineage>
</organism>
<sequence length="67" mass="8025">MHRICIYSQDIIWITGRSERYAQEVMRDIRLLYHKDRHQHVTIAEACSYLGLPYEDVFNMINNIKVG</sequence>